<evidence type="ECO:0000256" key="2">
    <source>
        <dbReference type="ARBA" id="ARBA00004713"/>
    </source>
</evidence>
<dbReference type="InterPro" id="IPR051199">
    <property type="entry name" value="LPS_LOS_Heptosyltrfase"/>
</dbReference>
<dbReference type="PANTHER" id="PTHR30160">
    <property type="entry name" value="TETRAACYLDISACCHARIDE 4'-KINASE-RELATED"/>
    <property type="match status" value="1"/>
</dbReference>
<dbReference type="Proteomes" id="UP001329151">
    <property type="component" value="Chromosome"/>
</dbReference>
<accession>A0AA86J8S2</accession>
<dbReference type="GO" id="GO:0009244">
    <property type="term" value="P:lipopolysaccharide core region biosynthetic process"/>
    <property type="evidence" value="ECO:0007669"/>
    <property type="project" value="InterPro"/>
</dbReference>
<gene>
    <name evidence="14" type="primary">waaC</name>
    <name evidence="14" type="ORF">RGQ30_27010</name>
</gene>
<protein>
    <recommendedName>
        <fullName evidence="11">Lipopolysaccharide heptosyltransferase 1</fullName>
        <ecNumber evidence="10">2.4.99.23</ecNumber>
    </recommendedName>
    <alternativeName>
        <fullName evidence="12">ADP-heptose:lipopolysaccharide heptosyltransferase I</fullName>
    </alternativeName>
</protein>
<evidence type="ECO:0000256" key="5">
    <source>
        <dbReference type="ARBA" id="ARBA00022676"/>
    </source>
</evidence>
<comment type="subcellular location">
    <subcellularLocation>
        <location evidence="1">Cell inner membrane</location>
        <topology evidence="1">Peripheral membrane protein</topology>
        <orientation evidence="1">Cytoplasmic side</orientation>
    </subcellularLocation>
</comment>
<dbReference type="InterPro" id="IPR002201">
    <property type="entry name" value="Glyco_trans_9"/>
</dbReference>
<comment type="pathway">
    <text evidence="2">Bacterial outer membrane biogenesis; LPS core biosynthesis.</text>
</comment>
<evidence type="ECO:0000256" key="12">
    <source>
        <dbReference type="ARBA" id="ARBA00044330"/>
    </source>
</evidence>
<keyword evidence="5" id="KW-0328">Glycosyltransferase</keyword>
<dbReference type="GO" id="GO:0008713">
    <property type="term" value="F:ADP-heptose-lipopolysaccharide heptosyltransferase activity"/>
    <property type="evidence" value="ECO:0007669"/>
    <property type="project" value="TreeGrafter"/>
</dbReference>
<evidence type="ECO:0000256" key="1">
    <source>
        <dbReference type="ARBA" id="ARBA00004515"/>
    </source>
</evidence>
<dbReference type="EMBL" id="AP028947">
    <property type="protein sequence ID" value="BET27200.1"/>
    <property type="molecule type" value="Genomic_DNA"/>
</dbReference>
<keyword evidence="15" id="KW-1185">Reference proteome</keyword>
<name>A0AA86J8S2_9BURK</name>
<proteinExistence type="inferred from homology"/>
<organism evidence="14 15">
    <name type="scientific">Limnobacter thiooxidans</name>
    <dbReference type="NCBI Taxonomy" id="131080"/>
    <lineage>
        <taxon>Bacteria</taxon>
        <taxon>Pseudomonadati</taxon>
        <taxon>Pseudomonadota</taxon>
        <taxon>Betaproteobacteria</taxon>
        <taxon>Burkholderiales</taxon>
        <taxon>Burkholderiaceae</taxon>
        <taxon>Limnobacter</taxon>
    </lineage>
</organism>
<dbReference type="NCBIfam" id="TIGR02193">
    <property type="entry name" value="heptsyl_trn_I"/>
    <property type="match status" value="1"/>
</dbReference>
<dbReference type="GO" id="GO:0005886">
    <property type="term" value="C:plasma membrane"/>
    <property type="evidence" value="ECO:0007669"/>
    <property type="project" value="UniProtKB-SubCell"/>
</dbReference>
<keyword evidence="6" id="KW-0808">Transferase</keyword>
<evidence type="ECO:0000256" key="13">
    <source>
        <dbReference type="ARBA" id="ARBA00049201"/>
    </source>
</evidence>
<dbReference type="PANTHER" id="PTHR30160:SF19">
    <property type="entry name" value="LIPOPOLYSACCHARIDE HEPTOSYLTRANSFERASE 1"/>
    <property type="match status" value="1"/>
</dbReference>
<dbReference type="CDD" id="cd03789">
    <property type="entry name" value="GT9_LPS_heptosyltransferase"/>
    <property type="match status" value="1"/>
</dbReference>
<reference evidence="14 15" key="1">
    <citation type="submission" date="2023-10" db="EMBL/GenBank/DDBJ databases">
        <title>Complete Genome Sequence of Limnobacter thiooxidans CS-K2T, Isolated from freshwater lake sediments in Bavaria, Germany.</title>
        <authorList>
            <person name="Naruki M."/>
            <person name="Watanabe A."/>
            <person name="Warashina T."/>
            <person name="Morita T."/>
            <person name="Arakawa K."/>
        </authorList>
    </citation>
    <scope>NUCLEOTIDE SEQUENCE [LARGE SCALE GENOMIC DNA]</scope>
    <source>
        <strain evidence="14 15">CS-K2</strain>
    </source>
</reference>
<keyword evidence="4" id="KW-0997">Cell inner membrane</keyword>
<evidence type="ECO:0000256" key="6">
    <source>
        <dbReference type="ARBA" id="ARBA00022679"/>
    </source>
</evidence>
<dbReference type="KEGG" id="lto:RGQ30_27010"/>
<evidence type="ECO:0000256" key="3">
    <source>
        <dbReference type="ARBA" id="ARBA00022475"/>
    </source>
</evidence>
<keyword evidence="3" id="KW-1003">Cell membrane</keyword>
<evidence type="ECO:0000313" key="15">
    <source>
        <dbReference type="Proteomes" id="UP001329151"/>
    </source>
</evidence>
<evidence type="ECO:0000256" key="9">
    <source>
        <dbReference type="ARBA" id="ARBA00043995"/>
    </source>
</evidence>
<evidence type="ECO:0000256" key="11">
    <source>
        <dbReference type="ARBA" id="ARBA00044190"/>
    </source>
</evidence>
<evidence type="ECO:0000256" key="8">
    <source>
        <dbReference type="ARBA" id="ARBA00023136"/>
    </source>
</evidence>
<keyword evidence="8" id="KW-0472">Membrane</keyword>
<evidence type="ECO:0000256" key="7">
    <source>
        <dbReference type="ARBA" id="ARBA00022985"/>
    </source>
</evidence>
<dbReference type="InterPro" id="IPR011908">
    <property type="entry name" value="LipoPS_heptosylTferase-I"/>
</dbReference>
<comment type="similarity">
    <text evidence="9">Belongs to the glycosyltransferase 9 family.</text>
</comment>
<sequence length="310" mass="34664">MGDVIHALPVLSDIRAHDPSVQIDWMVEEPFADLVRASLLVNEVVPVNLRKWRKLGIRHTWQQWKSLQARLADREYDAVIDLQGLIKSALLACAAKGPRMGPGYSYAKEGLACLFYKKRAGWDPQAHAVERLRELAAGLLNYRLNGKPVFYDIRPQKVLPVIPKGAEIWFLHATARDEKKWPLLQWRELAHRFSDLGYQIKLPWGSEAERVQAEKIAAGIAHVEVLPGMSLAELRLRLGHAGLVIGVDTGIMHLAAAHYLPMVALFFATPAWRFAPRFNPHAISLGDVGHQPSVGEVFGAATRLLRGNKL</sequence>
<dbReference type="Gene3D" id="3.40.50.2000">
    <property type="entry name" value="Glycogen Phosphorylase B"/>
    <property type="match status" value="2"/>
</dbReference>
<dbReference type="GO" id="GO:0005829">
    <property type="term" value="C:cytosol"/>
    <property type="evidence" value="ECO:0007669"/>
    <property type="project" value="TreeGrafter"/>
</dbReference>
<dbReference type="Pfam" id="PF01075">
    <property type="entry name" value="Glyco_transf_9"/>
    <property type="match status" value="1"/>
</dbReference>
<evidence type="ECO:0000256" key="10">
    <source>
        <dbReference type="ARBA" id="ARBA00044041"/>
    </source>
</evidence>
<comment type="catalytic activity">
    <reaction evidence="13">
        <text>an alpha-Kdo-(2-&gt;4)-alpha-Kdo-(2-&gt;6)-lipid A + ADP-L-glycero-beta-D-manno-heptose = an L-alpha-D-Hep-(1-&gt;5)-[alpha-Kdo-(2-&gt;4)]-alpha-Kdo-(2-&gt;6)-lipid A + ADP + H(+)</text>
        <dbReference type="Rhea" id="RHEA:74067"/>
        <dbReference type="ChEBI" id="CHEBI:15378"/>
        <dbReference type="ChEBI" id="CHEBI:61506"/>
        <dbReference type="ChEBI" id="CHEBI:176431"/>
        <dbReference type="ChEBI" id="CHEBI:193068"/>
        <dbReference type="ChEBI" id="CHEBI:456216"/>
        <dbReference type="EC" id="2.4.99.23"/>
    </reaction>
</comment>
<dbReference type="AlphaFoldDB" id="A0AA86J8S2"/>
<dbReference type="SUPFAM" id="SSF53756">
    <property type="entry name" value="UDP-Glycosyltransferase/glycogen phosphorylase"/>
    <property type="match status" value="1"/>
</dbReference>
<evidence type="ECO:0000313" key="14">
    <source>
        <dbReference type="EMBL" id="BET27200.1"/>
    </source>
</evidence>
<keyword evidence="7" id="KW-0448">Lipopolysaccharide biosynthesis</keyword>
<dbReference type="EC" id="2.4.99.23" evidence="10"/>
<evidence type="ECO:0000256" key="4">
    <source>
        <dbReference type="ARBA" id="ARBA00022519"/>
    </source>
</evidence>